<sequence>MPYKSRTKTAELQILSSLNTRMALCEKGKQHFLNLSRGFEGEVLFDTLTEKLQCDCLVLNDLLLSANNTLFQIDSLLITSKTIYLFEVKNYEGDYSYEADKFFKLPHYEIINPLHQLGRSESLLRQLLSKHAIHLPIESSVVFINPEFTLYQAPLRKPIIFPTQIKNYLRQLNATSSKLNEKHKRLADKLISLHIKESPYQQLQSYHYDDLRKGITCAACGSFSTSVEGRKLVCKECEHKEALAEAVVRGVEEFKLLFPEKSMTTAVIREWCRVVDSNKRIRKILEDHYTKIGSKRWAYYE</sequence>
<dbReference type="RefSeq" id="WP_382401790.1">
    <property type="nucleotide sequence ID" value="NZ_JBHTNH010000028.1"/>
</dbReference>
<dbReference type="Proteomes" id="UP001597178">
    <property type="component" value="Unassembled WGS sequence"/>
</dbReference>
<dbReference type="PROSITE" id="PS50965">
    <property type="entry name" value="NERD"/>
    <property type="match status" value="1"/>
</dbReference>
<evidence type="ECO:0000313" key="3">
    <source>
        <dbReference type="Proteomes" id="UP001597178"/>
    </source>
</evidence>
<accession>A0ABW3ZWP8</accession>
<evidence type="ECO:0000259" key="1">
    <source>
        <dbReference type="PROSITE" id="PS50965"/>
    </source>
</evidence>
<proteinExistence type="predicted"/>
<dbReference type="EMBL" id="JBHTNH010000028">
    <property type="protein sequence ID" value="MFD1362850.1"/>
    <property type="molecule type" value="Genomic_DNA"/>
</dbReference>
<protein>
    <submittedName>
        <fullName evidence="2">Nuclease-related domain-containing protein</fullName>
    </submittedName>
</protein>
<keyword evidence="3" id="KW-1185">Reference proteome</keyword>
<organism evidence="2 3">
    <name type="scientific">Lentibacillus salinarum</name>
    <dbReference type="NCBI Taxonomy" id="446820"/>
    <lineage>
        <taxon>Bacteria</taxon>
        <taxon>Bacillati</taxon>
        <taxon>Bacillota</taxon>
        <taxon>Bacilli</taxon>
        <taxon>Bacillales</taxon>
        <taxon>Bacillaceae</taxon>
        <taxon>Lentibacillus</taxon>
    </lineage>
</organism>
<dbReference type="InterPro" id="IPR011528">
    <property type="entry name" value="NERD"/>
</dbReference>
<reference evidence="3" key="1">
    <citation type="journal article" date="2019" name="Int. J. Syst. Evol. Microbiol.">
        <title>The Global Catalogue of Microorganisms (GCM) 10K type strain sequencing project: providing services to taxonomists for standard genome sequencing and annotation.</title>
        <authorList>
            <consortium name="The Broad Institute Genomics Platform"/>
            <consortium name="The Broad Institute Genome Sequencing Center for Infectious Disease"/>
            <person name="Wu L."/>
            <person name="Ma J."/>
        </authorList>
    </citation>
    <scope>NUCLEOTIDE SEQUENCE [LARGE SCALE GENOMIC DNA]</scope>
    <source>
        <strain evidence="3">CCUG 54822</strain>
    </source>
</reference>
<gene>
    <name evidence="2" type="ORF">ACFQ4A_14420</name>
</gene>
<name>A0ABW3ZWP8_9BACI</name>
<dbReference type="Pfam" id="PF08378">
    <property type="entry name" value="NERD"/>
    <property type="match status" value="1"/>
</dbReference>
<evidence type="ECO:0000313" key="2">
    <source>
        <dbReference type="EMBL" id="MFD1362850.1"/>
    </source>
</evidence>
<comment type="caution">
    <text evidence="2">The sequence shown here is derived from an EMBL/GenBank/DDBJ whole genome shotgun (WGS) entry which is preliminary data.</text>
</comment>
<feature type="domain" description="NERD" evidence="1">
    <location>
        <begin position="37"/>
        <end position="147"/>
    </location>
</feature>